<keyword evidence="5" id="KW-0812">Transmembrane</keyword>
<dbReference type="PANTHER" id="PTHR32073:SF7">
    <property type="entry name" value="GH11358P"/>
    <property type="match status" value="1"/>
</dbReference>
<feature type="domain" description="FAM69 protein-kinase" evidence="6">
    <location>
        <begin position="174"/>
        <end position="365"/>
    </location>
</feature>
<protein>
    <recommendedName>
        <fullName evidence="6">FAM69 protein-kinase domain-containing protein</fullName>
    </recommendedName>
</protein>
<dbReference type="InterPro" id="IPR011009">
    <property type="entry name" value="Kinase-like_dom_sf"/>
</dbReference>
<keyword evidence="4" id="KW-0732">Signal</keyword>
<comment type="similarity">
    <text evidence="2">Belongs to the DIPK family.</text>
</comment>
<dbReference type="InterPro" id="IPR020519">
    <property type="entry name" value="DIPK2A/B"/>
</dbReference>
<evidence type="ECO:0000313" key="7">
    <source>
        <dbReference type="EMBL" id="JAC87095.1"/>
    </source>
</evidence>
<proteinExistence type="evidence at transcript level"/>
<dbReference type="GO" id="GO:0005576">
    <property type="term" value="C:extracellular region"/>
    <property type="evidence" value="ECO:0007669"/>
    <property type="project" value="UniProtKB-SubCell"/>
</dbReference>
<name>A0A069DT16_9HEMI</name>
<dbReference type="EMBL" id="GBGD01001794">
    <property type="protein sequence ID" value="JAC87095.1"/>
    <property type="molecule type" value="mRNA"/>
</dbReference>
<accession>A0A069DT16</accession>
<keyword evidence="3" id="KW-0964">Secreted</keyword>
<dbReference type="AlphaFoldDB" id="A0A069DT16"/>
<evidence type="ECO:0000256" key="5">
    <source>
        <dbReference type="SAM" id="Phobius"/>
    </source>
</evidence>
<evidence type="ECO:0000256" key="2">
    <source>
        <dbReference type="ARBA" id="ARBA00006338"/>
    </source>
</evidence>
<reference evidence="7" key="1">
    <citation type="journal article" date="2015" name="J. Med. Entomol.">
        <title>A Deep Insight Into the Sialotranscriptome of the Chagas Disease Vector, Panstrongylus megistus (Hemiptera: Heteroptera).</title>
        <authorList>
            <person name="Ribeiro J.M."/>
            <person name="Schwarz A."/>
            <person name="Francischetti I.M."/>
        </authorList>
    </citation>
    <scope>NUCLEOTIDE SEQUENCE</scope>
    <source>
        <tissue evidence="7">Salivary glands</tissue>
    </source>
</reference>
<sequence>MSSINFLIVIGVLLISLCYHLFWYLIEPDIESLCEIEAKPLIYGEEQCENIFKHNIYVTENALVTIFVALLSPKIIIRGRLDGKPVYLKKLAKENEMKLVEKQFKNAFKNFKLDKKLIPFVVENMNDLSLNPHLENNVDVHKIQLCPESTEINKLLEHLPNYTSFDIYQYISVWTSLHVNPEPILLQILHEPVWPVPKYYGSCGRLAVVEDCGKTVTDHYDSPWDVRANISGQILEAAFKFTLGHPNLAFYITDSSPDNIAVSDDGIVKFIDLEHVIVVVKHPQYTEPGWYINHTSEYTECTNCYSFNPKNMCSHWISDHNIFTVCREILYNTSLLLRGGLLHGKPTWDISSNILQNLLKECVNPTDGASRFQIGAKIMELLKNS</sequence>
<comment type="subcellular location">
    <subcellularLocation>
        <location evidence="1">Secreted</location>
    </subcellularLocation>
</comment>
<organism evidence="7">
    <name type="scientific">Panstrongylus megistus</name>
    <dbReference type="NCBI Taxonomy" id="65343"/>
    <lineage>
        <taxon>Eukaryota</taxon>
        <taxon>Metazoa</taxon>
        <taxon>Ecdysozoa</taxon>
        <taxon>Arthropoda</taxon>
        <taxon>Hexapoda</taxon>
        <taxon>Insecta</taxon>
        <taxon>Pterygota</taxon>
        <taxon>Neoptera</taxon>
        <taxon>Paraneoptera</taxon>
        <taxon>Hemiptera</taxon>
        <taxon>Heteroptera</taxon>
        <taxon>Panheteroptera</taxon>
        <taxon>Cimicomorpha</taxon>
        <taxon>Reduviidae</taxon>
        <taxon>Triatominae</taxon>
        <taxon>Panstrongylus</taxon>
    </lineage>
</organism>
<evidence type="ECO:0000259" key="6">
    <source>
        <dbReference type="Pfam" id="PF12260"/>
    </source>
</evidence>
<evidence type="ECO:0000256" key="3">
    <source>
        <dbReference type="ARBA" id="ARBA00022525"/>
    </source>
</evidence>
<evidence type="ECO:0000256" key="1">
    <source>
        <dbReference type="ARBA" id="ARBA00004613"/>
    </source>
</evidence>
<keyword evidence="5" id="KW-0472">Membrane</keyword>
<evidence type="ECO:0000256" key="4">
    <source>
        <dbReference type="ARBA" id="ARBA00022729"/>
    </source>
</evidence>
<feature type="transmembrane region" description="Helical" evidence="5">
    <location>
        <begin position="7"/>
        <end position="26"/>
    </location>
</feature>
<dbReference type="InterPro" id="IPR022049">
    <property type="entry name" value="FAM69_kinase_dom"/>
</dbReference>
<keyword evidence="5" id="KW-1133">Transmembrane helix</keyword>
<dbReference type="PANTHER" id="PTHR32073">
    <property type="entry name" value="GH11358P"/>
    <property type="match status" value="1"/>
</dbReference>
<dbReference type="SUPFAM" id="SSF56112">
    <property type="entry name" value="Protein kinase-like (PK-like)"/>
    <property type="match status" value="1"/>
</dbReference>
<dbReference type="Pfam" id="PF12260">
    <property type="entry name" value="PIP49_C"/>
    <property type="match status" value="1"/>
</dbReference>